<keyword evidence="7" id="KW-1185">Reference proteome</keyword>
<organism evidence="6 7">
    <name type="scientific">Arachis hypogaea</name>
    <name type="common">Peanut</name>
    <dbReference type="NCBI Taxonomy" id="3818"/>
    <lineage>
        <taxon>Eukaryota</taxon>
        <taxon>Viridiplantae</taxon>
        <taxon>Streptophyta</taxon>
        <taxon>Embryophyta</taxon>
        <taxon>Tracheophyta</taxon>
        <taxon>Spermatophyta</taxon>
        <taxon>Magnoliopsida</taxon>
        <taxon>eudicotyledons</taxon>
        <taxon>Gunneridae</taxon>
        <taxon>Pentapetalae</taxon>
        <taxon>rosids</taxon>
        <taxon>fabids</taxon>
        <taxon>Fabales</taxon>
        <taxon>Fabaceae</taxon>
        <taxon>Papilionoideae</taxon>
        <taxon>50 kb inversion clade</taxon>
        <taxon>dalbergioids sensu lato</taxon>
        <taxon>Dalbergieae</taxon>
        <taxon>Pterocarpus clade</taxon>
        <taxon>Arachis</taxon>
    </lineage>
</organism>
<comment type="caution">
    <text evidence="6">The sequence shown here is derived from an EMBL/GenBank/DDBJ whole genome shotgun (WGS) entry which is preliminary data.</text>
</comment>
<evidence type="ECO:0000256" key="4">
    <source>
        <dbReference type="ARBA" id="ARBA00023136"/>
    </source>
</evidence>
<keyword evidence="2" id="KW-0328">Glycosyltransferase</keyword>
<keyword evidence="4" id="KW-0472">Membrane</keyword>
<accession>A0A444YW81</accession>
<dbReference type="Proteomes" id="UP000289738">
    <property type="component" value="Chromosome B06"/>
</dbReference>
<keyword evidence="5" id="KW-0325">Glycoprotein</keyword>
<dbReference type="PANTHER" id="PTHR47821">
    <property type="entry name" value="PHOSPHOGLYCERATE MUTASE FAMILY PROTEIN"/>
    <property type="match status" value="1"/>
</dbReference>
<dbReference type="AlphaFoldDB" id="A0A444YW81"/>
<evidence type="ECO:0000313" key="6">
    <source>
        <dbReference type="EMBL" id="RYR06211.1"/>
    </source>
</evidence>
<dbReference type="InterPro" id="IPR003406">
    <property type="entry name" value="Glyco_trans_14"/>
</dbReference>
<reference evidence="6 7" key="1">
    <citation type="submission" date="2019-01" db="EMBL/GenBank/DDBJ databases">
        <title>Sequencing of cultivated peanut Arachis hypogaea provides insights into genome evolution and oil improvement.</title>
        <authorList>
            <person name="Chen X."/>
        </authorList>
    </citation>
    <scope>NUCLEOTIDE SEQUENCE [LARGE SCALE GENOMIC DNA]</scope>
    <source>
        <strain evidence="7">cv. Fuhuasheng</strain>
        <tissue evidence="6">Leaves</tissue>
    </source>
</reference>
<evidence type="ECO:0000256" key="5">
    <source>
        <dbReference type="ARBA" id="ARBA00023180"/>
    </source>
</evidence>
<evidence type="ECO:0000313" key="7">
    <source>
        <dbReference type="Proteomes" id="UP000289738"/>
    </source>
</evidence>
<protein>
    <submittedName>
        <fullName evidence="6">Uncharacterized protein</fullName>
    </submittedName>
</protein>
<gene>
    <name evidence="6" type="ORF">Ahy_B06g085995</name>
</gene>
<evidence type="ECO:0000256" key="2">
    <source>
        <dbReference type="ARBA" id="ARBA00022676"/>
    </source>
</evidence>
<evidence type="ECO:0000256" key="3">
    <source>
        <dbReference type="ARBA" id="ARBA00022679"/>
    </source>
</evidence>
<comment type="subcellular location">
    <subcellularLocation>
        <location evidence="1">Membrane</location>
        <topology evidence="1">Single-pass type II membrane protein</topology>
    </subcellularLocation>
</comment>
<sequence>MIVMKNHLRGNKKCWGSWWSLYWCFGSTHKSNKRIGHAVLVPEPVAPADPAATVPPNPSTDYATADRNCATLPQICIIPLSRTKHITQVVAAGLNLPFEEVPQCNVVEDLCERYFGPLFELLSHDKVSEICVPLYNFDYIYSDLMYLNFNFVDRFKDPGPNGNDQVDEANIVKQIREVENY</sequence>
<proteinExistence type="predicted"/>
<dbReference type="EMBL" id="SDMP01000016">
    <property type="protein sequence ID" value="RYR06211.1"/>
    <property type="molecule type" value="Genomic_DNA"/>
</dbReference>
<evidence type="ECO:0000256" key="1">
    <source>
        <dbReference type="ARBA" id="ARBA00004606"/>
    </source>
</evidence>
<dbReference type="Pfam" id="PF02485">
    <property type="entry name" value="Branch"/>
    <property type="match status" value="1"/>
</dbReference>
<keyword evidence="3" id="KW-0808">Transferase</keyword>
<dbReference type="PANTHER" id="PTHR47821:SF2">
    <property type="entry name" value="PHOSPHOGLYCERATE MUTASE FAMILY PROTEIN"/>
    <property type="match status" value="1"/>
</dbReference>
<name>A0A444YW81_ARAHY</name>
<dbReference type="GO" id="GO:0016020">
    <property type="term" value="C:membrane"/>
    <property type="evidence" value="ECO:0007669"/>
    <property type="project" value="UniProtKB-SubCell"/>
</dbReference>
<dbReference type="GO" id="GO:0016757">
    <property type="term" value="F:glycosyltransferase activity"/>
    <property type="evidence" value="ECO:0007669"/>
    <property type="project" value="UniProtKB-KW"/>
</dbReference>